<accession>A0AC34FTZ7</accession>
<reference evidence="2" key="1">
    <citation type="submission" date="2022-11" db="UniProtKB">
        <authorList>
            <consortium name="WormBaseParasite"/>
        </authorList>
    </citation>
    <scope>IDENTIFICATION</scope>
</reference>
<proteinExistence type="predicted"/>
<sequence>MKSTSSYIISEQEIQEMSEKQKENHRKDFPKKDSLSNVNSSTLSLQIAAYENSVEASHANECKKEEDSKRNSERSSFVEKCKNAKQILTGSALKLQEVKYRKLPDSYDFENNCGNKSSQTYMKSTSSYVTSEQDIQKMSEKRKENRRKVFPKKDSLSNVNSSTLSLQIAAYENSVEASHANECNKEEASKRDSERSSFVEKCKNAKQILTGSALKLQEVKCRKCWIINFS</sequence>
<name>A0AC34FTZ7_9BILA</name>
<evidence type="ECO:0000313" key="2">
    <source>
        <dbReference type="WBParaSite" id="ES5_v2.g20850.t1"/>
    </source>
</evidence>
<organism evidence="1 2">
    <name type="scientific">Panagrolaimus sp. ES5</name>
    <dbReference type="NCBI Taxonomy" id="591445"/>
    <lineage>
        <taxon>Eukaryota</taxon>
        <taxon>Metazoa</taxon>
        <taxon>Ecdysozoa</taxon>
        <taxon>Nematoda</taxon>
        <taxon>Chromadorea</taxon>
        <taxon>Rhabditida</taxon>
        <taxon>Tylenchina</taxon>
        <taxon>Panagrolaimomorpha</taxon>
        <taxon>Panagrolaimoidea</taxon>
        <taxon>Panagrolaimidae</taxon>
        <taxon>Panagrolaimus</taxon>
    </lineage>
</organism>
<protein>
    <submittedName>
        <fullName evidence="2">Uncharacterized protein</fullName>
    </submittedName>
</protein>
<dbReference type="WBParaSite" id="ES5_v2.g20850.t1">
    <property type="protein sequence ID" value="ES5_v2.g20850.t1"/>
    <property type="gene ID" value="ES5_v2.g20850"/>
</dbReference>
<evidence type="ECO:0000313" key="1">
    <source>
        <dbReference type="Proteomes" id="UP000887579"/>
    </source>
</evidence>
<dbReference type="Proteomes" id="UP000887579">
    <property type="component" value="Unplaced"/>
</dbReference>